<dbReference type="AlphaFoldDB" id="M4BBH1"/>
<dbReference type="EMBL" id="JH598095">
    <property type="status" value="NOT_ANNOTATED_CDS"/>
    <property type="molecule type" value="Genomic_DNA"/>
</dbReference>
<evidence type="ECO:0000313" key="1">
    <source>
        <dbReference type="EnsemblProtists" id="HpaP803634"/>
    </source>
</evidence>
<proteinExistence type="predicted"/>
<accession>M4BBH1</accession>
<reference evidence="2" key="1">
    <citation type="journal article" date="2010" name="Science">
        <title>Signatures of adaptation to obligate biotrophy in the Hyaloperonospora arabidopsidis genome.</title>
        <authorList>
            <person name="Baxter L."/>
            <person name="Tripathy S."/>
            <person name="Ishaque N."/>
            <person name="Boot N."/>
            <person name="Cabral A."/>
            <person name="Kemen E."/>
            <person name="Thines M."/>
            <person name="Ah-Fong A."/>
            <person name="Anderson R."/>
            <person name="Badejoko W."/>
            <person name="Bittner-Eddy P."/>
            <person name="Boore J.L."/>
            <person name="Chibucos M.C."/>
            <person name="Coates M."/>
            <person name="Dehal P."/>
            <person name="Delehaunty K."/>
            <person name="Dong S."/>
            <person name="Downton P."/>
            <person name="Dumas B."/>
            <person name="Fabro G."/>
            <person name="Fronick C."/>
            <person name="Fuerstenberg S.I."/>
            <person name="Fulton L."/>
            <person name="Gaulin E."/>
            <person name="Govers F."/>
            <person name="Hughes L."/>
            <person name="Humphray S."/>
            <person name="Jiang R.H."/>
            <person name="Judelson H."/>
            <person name="Kamoun S."/>
            <person name="Kyung K."/>
            <person name="Meijer H."/>
            <person name="Minx P."/>
            <person name="Morris P."/>
            <person name="Nelson J."/>
            <person name="Phuntumart V."/>
            <person name="Qutob D."/>
            <person name="Rehmany A."/>
            <person name="Rougon-Cardoso A."/>
            <person name="Ryden P."/>
            <person name="Torto-Alalibo T."/>
            <person name="Studholme D."/>
            <person name="Wang Y."/>
            <person name="Win J."/>
            <person name="Wood J."/>
            <person name="Clifton S.W."/>
            <person name="Rogers J."/>
            <person name="Van den Ackerveken G."/>
            <person name="Jones J.D."/>
            <person name="McDowell J.M."/>
            <person name="Beynon J."/>
            <person name="Tyler B.M."/>
        </authorList>
    </citation>
    <scope>NUCLEOTIDE SEQUENCE [LARGE SCALE GENOMIC DNA]</scope>
    <source>
        <strain evidence="2">Emoy2</strain>
    </source>
</reference>
<dbReference type="Proteomes" id="UP000011713">
    <property type="component" value="Unassembled WGS sequence"/>
</dbReference>
<keyword evidence="2" id="KW-1185">Reference proteome</keyword>
<dbReference type="HOGENOM" id="CLU_2282848_0_0_1"/>
<protein>
    <submittedName>
        <fullName evidence="1">Uncharacterized protein</fullName>
    </submittedName>
</protein>
<organism evidence="1 2">
    <name type="scientific">Hyaloperonospora arabidopsidis (strain Emoy2)</name>
    <name type="common">Downy mildew agent</name>
    <name type="synonym">Peronospora arabidopsidis</name>
    <dbReference type="NCBI Taxonomy" id="559515"/>
    <lineage>
        <taxon>Eukaryota</taxon>
        <taxon>Sar</taxon>
        <taxon>Stramenopiles</taxon>
        <taxon>Oomycota</taxon>
        <taxon>Peronosporomycetes</taxon>
        <taxon>Peronosporales</taxon>
        <taxon>Peronosporaceae</taxon>
        <taxon>Hyaloperonospora</taxon>
    </lineage>
</organism>
<name>M4BBH1_HYAAE</name>
<dbReference type="EnsemblProtists" id="HpaT803634">
    <property type="protein sequence ID" value="HpaP803634"/>
    <property type="gene ID" value="HpaG803634"/>
</dbReference>
<evidence type="ECO:0000313" key="2">
    <source>
        <dbReference type="Proteomes" id="UP000011713"/>
    </source>
</evidence>
<dbReference type="VEuPathDB" id="FungiDB:HpaG803634"/>
<sequence length="102" mass="11601">MTRGESAAQFKWYLNDYTDTSSDRDTTIPTDCWGGSAILGFAATFLQRDIYVLNCDGDRDQWSCRKFHPNKKNLHGRVVDAATEHPLPSCRVLMICRQSKSI</sequence>
<reference evidence="1" key="2">
    <citation type="submission" date="2015-06" db="UniProtKB">
        <authorList>
            <consortium name="EnsemblProtists"/>
        </authorList>
    </citation>
    <scope>IDENTIFICATION</scope>
    <source>
        <strain evidence="1">Emoy2</strain>
    </source>
</reference>
<dbReference type="InParanoid" id="M4BBH1"/>